<dbReference type="Gene3D" id="3.20.20.140">
    <property type="entry name" value="Metal-dependent hydrolases"/>
    <property type="match status" value="1"/>
</dbReference>
<comment type="caution">
    <text evidence="1">The sequence shown here is derived from an EMBL/GenBank/DDBJ whole genome shotgun (WGS) entry which is preliminary data.</text>
</comment>
<sequence>MNAFIKAIEAKKKLWLQDKILIRFGHATHTTPEQAVRMRELGIYADINLGSNLRTGAIAYLEEQIVGTSDEDSDSKEQARHKYMEGIKKQNKQWNLNPSELIQKDHGLANLLLAEVKVVLGTDGQGVEVTSIKDEYELLENYLYLHPKLSSNPTKYFDQIVNNSLELRNLMLA</sequence>
<dbReference type="RefSeq" id="WP_323219876.1">
    <property type="nucleotide sequence ID" value="NZ_JAYGHT010000132.1"/>
</dbReference>
<evidence type="ECO:0000313" key="2">
    <source>
        <dbReference type="Proteomes" id="UP001301728"/>
    </source>
</evidence>
<reference evidence="1 2" key="1">
    <citation type="submission" date="2023-12" db="EMBL/GenBank/DDBJ databases">
        <title>Baltic Sea Cyanobacteria.</title>
        <authorList>
            <person name="Delbaje E."/>
            <person name="Fewer D.P."/>
            <person name="Shishido T.K."/>
        </authorList>
    </citation>
    <scope>NUCLEOTIDE SEQUENCE [LARGE SCALE GENOMIC DNA]</scope>
    <source>
        <strain evidence="1 2">CCNP 1315</strain>
    </source>
</reference>
<dbReference type="InterPro" id="IPR032466">
    <property type="entry name" value="Metal_Hydrolase"/>
</dbReference>
<name>A0ABU5U2D9_9CYAN</name>
<dbReference type="EMBL" id="JAYGHT010000132">
    <property type="protein sequence ID" value="MEA5521357.1"/>
    <property type="molecule type" value="Genomic_DNA"/>
</dbReference>
<proteinExistence type="predicted"/>
<accession>A0ABU5U2D9</accession>
<dbReference type="Proteomes" id="UP001301728">
    <property type="component" value="Unassembled WGS sequence"/>
</dbReference>
<gene>
    <name evidence="1" type="ORF">VB854_20680</name>
</gene>
<keyword evidence="2" id="KW-1185">Reference proteome</keyword>
<dbReference type="SUPFAM" id="SSF51556">
    <property type="entry name" value="Metallo-dependent hydrolases"/>
    <property type="match status" value="1"/>
</dbReference>
<organism evidence="1 2">
    <name type="scientific">Limnoraphis robusta CCNP1315</name>
    <dbReference type="NCBI Taxonomy" id="3110306"/>
    <lineage>
        <taxon>Bacteria</taxon>
        <taxon>Bacillati</taxon>
        <taxon>Cyanobacteriota</taxon>
        <taxon>Cyanophyceae</taxon>
        <taxon>Oscillatoriophycideae</taxon>
        <taxon>Oscillatoriales</taxon>
        <taxon>Sirenicapillariaceae</taxon>
        <taxon>Limnoraphis</taxon>
    </lineage>
</organism>
<protein>
    <submittedName>
        <fullName evidence="1">Uncharacterized protein</fullName>
    </submittedName>
</protein>
<evidence type="ECO:0000313" key="1">
    <source>
        <dbReference type="EMBL" id="MEA5521357.1"/>
    </source>
</evidence>